<organism evidence="2">
    <name type="scientific">termite gut metagenome</name>
    <dbReference type="NCBI Taxonomy" id="433724"/>
    <lineage>
        <taxon>unclassified sequences</taxon>
        <taxon>metagenomes</taxon>
        <taxon>organismal metagenomes</taxon>
    </lineage>
</organism>
<comment type="caution">
    <text evidence="2">The sequence shown here is derived from an EMBL/GenBank/DDBJ whole genome shotgun (WGS) entry which is preliminary data.</text>
</comment>
<evidence type="ECO:0000259" key="1">
    <source>
        <dbReference type="Pfam" id="PF10566"/>
    </source>
</evidence>
<dbReference type="SUPFAM" id="SSF51445">
    <property type="entry name" value="(Trans)glycosidases"/>
    <property type="match status" value="1"/>
</dbReference>
<reference evidence="2" key="1">
    <citation type="submission" date="2019-03" db="EMBL/GenBank/DDBJ databases">
        <title>Single cell metagenomics reveals metabolic interactions within the superorganism composed of flagellate Streblomastix strix and complex community of Bacteroidetes bacteria on its surface.</title>
        <authorList>
            <person name="Treitli S.C."/>
            <person name="Kolisko M."/>
            <person name="Husnik F."/>
            <person name="Keeling P."/>
            <person name="Hampl V."/>
        </authorList>
    </citation>
    <scope>NUCLEOTIDE SEQUENCE</scope>
    <source>
        <strain evidence="2">STM</strain>
    </source>
</reference>
<dbReference type="PANTHER" id="PTHR35803">
    <property type="entry name" value="GLUCAN 1,4-ALPHA-GLUCOSIDASE SUSB-RELATED"/>
    <property type="match status" value="1"/>
</dbReference>
<dbReference type="Gene3D" id="3.20.20.70">
    <property type="entry name" value="Aldolase class I"/>
    <property type="match status" value="1"/>
</dbReference>
<gene>
    <name evidence="2" type="ORF">EZS27_042097</name>
</gene>
<proteinExistence type="predicted"/>
<feature type="non-terminal residue" evidence="2">
    <location>
        <position position="1"/>
    </location>
</feature>
<dbReference type="AlphaFoldDB" id="A0A5J4P9U1"/>
<dbReference type="InterPro" id="IPR052720">
    <property type="entry name" value="Glycosyl_hydrolase_97"/>
</dbReference>
<dbReference type="EMBL" id="SNRY01010059">
    <property type="protein sequence ID" value="KAA6306247.1"/>
    <property type="molecule type" value="Genomic_DNA"/>
</dbReference>
<keyword evidence="2" id="KW-0378">Hydrolase</keyword>
<dbReference type="GO" id="GO:0004557">
    <property type="term" value="F:alpha-galactosidase activity"/>
    <property type="evidence" value="ECO:0007669"/>
    <property type="project" value="UniProtKB-EC"/>
</dbReference>
<accession>A0A5J4P9U1</accession>
<dbReference type="InterPro" id="IPR017853">
    <property type="entry name" value="GH"/>
</dbReference>
<dbReference type="EC" id="3.2.1.22" evidence="2"/>
<protein>
    <submittedName>
        <fullName evidence="2">Retaining alpha-galactosidase</fullName>
        <ecNumber evidence="2">3.2.1.22</ecNumber>
    </submittedName>
</protein>
<evidence type="ECO:0000313" key="2">
    <source>
        <dbReference type="EMBL" id="KAA6306247.1"/>
    </source>
</evidence>
<keyword evidence="2" id="KW-0326">Glycosidase</keyword>
<name>A0A5J4P9U1_9ZZZZ</name>
<dbReference type="Pfam" id="PF10566">
    <property type="entry name" value="Glyco_hydro_97"/>
    <property type="match status" value="1"/>
</dbReference>
<dbReference type="InterPro" id="IPR019563">
    <property type="entry name" value="GH97_catalytic"/>
</dbReference>
<feature type="domain" description="Glycosyl-hydrolase 97 catalytic" evidence="1">
    <location>
        <begin position="28"/>
        <end position="181"/>
    </location>
</feature>
<dbReference type="InterPro" id="IPR013785">
    <property type="entry name" value="Aldolase_TIM"/>
</dbReference>
<sequence>ELLNPQPKPEYDFSWVKPGVALWDWRINGAVTDDGFLYKMTYPSWVRMIDFAVEQGFSYLVLDANWYGPEHESSSNPVKGDKAEDVKRILKYGKDKGIGVWLYLNDVGGRKYPIEETLKQYGEWGASGVKYGFMQGNPKEKNKWTQKITELCAQNKLLVDFHDSPVHPYGQMRTWPNAVTRSITSSILPKESIHSKSSVPFIFTAFNPDNCFSLAA</sequence>
<feature type="non-terminal residue" evidence="2">
    <location>
        <position position="216"/>
    </location>
</feature>